<comment type="caution">
    <text evidence="7">The sequence shown here is derived from an EMBL/GenBank/DDBJ whole genome shotgun (WGS) entry which is preliminary data.</text>
</comment>
<dbReference type="GO" id="GO:0003677">
    <property type="term" value="F:DNA binding"/>
    <property type="evidence" value="ECO:0007669"/>
    <property type="project" value="InterPro"/>
</dbReference>
<comment type="similarity">
    <text evidence="1">Belongs to the sigma-70 factor family. ECF subfamily.</text>
</comment>
<dbReference type="GO" id="GO:0006352">
    <property type="term" value="P:DNA-templated transcription initiation"/>
    <property type="evidence" value="ECO:0007669"/>
    <property type="project" value="InterPro"/>
</dbReference>
<dbReference type="InterPro" id="IPR014284">
    <property type="entry name" value="RNA_pol_sigma-70_dom"/>
</dbReference>
<dbReference type="SUPFAM" id="SSF88946">
    <property type="entry name" value="Sigma2 domain of RNA polymerase sigma factors"/>
    <property type="match status" value="1"/>
</dbReference>
<accession>A0A7W8D6N1</accession>
<dbReference type="InterPro" id="IPR013249">
    <property type="entry name" value="RNA_pol_sigma70_r4_t2"/>
</dbReference>
<evidence type="ECO:0000313" key="8">
    <source>
        <dbReference type="Proteomes" id="UP000521199"/>
    </source>
</evidence>
<dbReference type="AlphaFoldDB" id="A0A7W8D6N1"/>
<keyword evidence="4" id="KW-0804">Transcription</keyword>
<dbReference type="InterPro" id="IPR039425">
    <property type="entry name" value="RNA_pol_sigma-70-like"/>
</dbReference>
<keyword evidence="2" id="KW-0805">Transcription regulation</keyword>
<reference evidence="7 8" key="1">
    <citation type="submission" date="2020-08" db="EMBL/GenBank/DDBJ databases">
        <title>Genomic Encyclopedia of Type Strains, Phase IV (KMG-IV): sequencing the most valuable type-strain genomes for metagenomic binning, comparative biology and taxonomic classification.</title>
        <authorList>
            <person name="Goeker M."/>
        </authorList>
    </citation>
    <scope>NUCLEOTIDE SEQUENCE [LARGE SCALE GENOMIC DNA]</scope>
    <source>
        <strain evidence="7 8">DSM 24163</strain>
    </source>
</reference>
<dbReference type="Proteomes" id="UP000521199">
    <property type="component" value="Unassembled WGS sequence"/>
</dbReference>
<evidence type="ECO:0000256" key="1">
    <source>
        <dbReference type="ARBA" id="ARBA00010641"/>
    </source>
</evidence>
<dbReference type="RefSeq" id="WP_183960215.1">
    <property type="nucleotide sequence ID" value="NZ_JACHHP010000002.1"/>
</dbReference>
<gene>
    <name evidence="7" type="ORF">HNQ52_001206</name>
</gene>
<dbReference type="NCBIfam" id="TIGR02937">
    <property type="entry name" value="sigma70-ECF"/>
    <property type="match status" value="1"/>
</dbReference>
<evidence type="ECO:0000259" key="5">
    <source>
        <dbReference type="Pfam" id="PF04542"/>
    </source>
</evidence>
<dbReference type="GO" id="GO:0016987">
    <property type="term" value="F:sigma factor activity"/>
    <property type="evidence" value="ECO:0007669"/>
    <property type="project" value="UniProtKB-KW"/>
</dbReference>
<name>A0A7W8D6N1_9GAMM</name>
<dbReference type="InterPro" id="IPR036388">
    <property type="entry name" value="WH-like_DNA-bd_sf"/>
</dbReference>
<dbReference type="PANTHER" id="PTHR43133:SF46">
    <property type="entry name" value="RNA POLYMERASE SIGMA-70 FACTOR ECF SUBFAMILY"/>
    <property type="match status" value="1"/>
</dbReference>
<protein>
    <submittedName>
        <fullName evidence="7">RNA polymerase sigma-70 factor (ECF subfamily)</fullName>
    </submittedName>
</protein>
<evidence type="ECO:0000256" key="2">
    <source>
        <dbReference type="ARBA" id="ARBA00023015"/>
    </source>
</evidence>
<dbReference type="InterPro" id="IPR013324">
    <property type="entry name" value="RNA_pol_sigma_r3/r4-like"/>
</dbReference>
<evidence type="ECO:0000313" key="7">
    <source>
        <dbReference type="EMBL" id="MBB5207677.1"/>
    </source>
</evidence>
<sequence>MTMATGFGAELDALTLARARRGDGRAFESIYRLYARAAYTLALRLTGRPDVADDVVQEAFMKAMEKLGGFRGDAPFGAWLKRLVANCSIDRLRADRRWVDGDAETLLLPAESGAEAQIEALGLLARMTPHARAALVLHEIEGYNHAELAQLFGKSESYSKSLLSRAIGRLRGMLDAEPAAPLSQDTVR</sequence>
<evidence type="ECO:0000256" key="3">
    <source>
        <dbReference type="ARBA" id="ARBA00023082"/>
    </source>
</evidence>
<proteinExistence type="inferred from homology"/>
<dbReference type="PANTHER" id="PTHR43133">
    <property type="entry name" value="RNA POLYMERASE ECF-TYPE SIGMA FACTO"/>
    <property type="match status" value="1"/>
</dbReference>
<organism evidence="7 8">
    <name type="scientific">Chiayiivirga flava</name>
    <dbReference type="NCBI Taxonomy" id="659595"/>
    <lineage>
        <taxon>Bacteria</taxon>
        <taxon>Pseudomonadati</taxon>
        <taxon>Pseudomonadota</taxon>
        <taxon>Gammaproteobacteria</taxon>
        <taxon>Lysobacterales</taxon>
        <taxon>Lysobacteraceae</taxon>
        <taxon>Chiayiivirga</taxon>
    </lineage>
</organism>
<dbReference type="Pfam" id="PF08281">
    <property type="entry name" value="Sigma70_r4_2"/>
    <property type="match status" value="1"/>
</dbReference>
<dbReference type="InterPro" id="IPR007627">
    <property type="entry name" value="RNA_pol_sigma70_r2"/>
</dbReference>
<feature type="domain" description="RNA polymerase sigma factor 70 region 4 type 2" evidence="6">
    <location>
        <begin position="121"/>
        <end position="169"/>
    </location>
</feature>
<dbReference type="Gene3D" id="1.10.10.10">
    <property type="entry name" value="Winged helix-like DNA-binding domain superfamily/Winged helix DNA-binding domain"/>
    <property type="match status" value="1"/>
</dbReference>
<dbReference type="InterPro" id="IPR013325">
    <property type="entry name" value="RNA_pol_sigma_r2"/>
</dbReference>
<dbReference type="SUPFAM" id="SSF88659">
    <property type="entry name" value="Sigma3 and sigma4 domains of RNA polymerase sigma factors"/>
    <property type="match status" value="1"/>
</dbReference>
<evidence type="ECO:0000256" key="4">
    <source>
        <dbReference type="ARBA" id="ARBA00023163"/>
    </source>
</evidence>
<dbReference type="Gene3D" id="1.10.1740.10">
    <property type="match status" value="1"/>
</dbReference>
<keyword evidence="8" id="KW-1185">Reference proteome</keyword>
<keyword evidence="3" id="KW-0731">Sigma factor</keyword>
<dbReference type="EMBL" id="JACHHP010000002">
    <property type="protein sequence ID" value="MBB5207677.1"/>
    <property type="molecule type" value="Genomic_DNA"/>
</dbReference>
<dbReference type="Pfam" id="PF04542">
    <property type="entry name" value="Sigma70_r2"/>
    <property type="match status" value="1"/>
</dbReference>
<feature type="domain" description="RNA polymerase sigma-70 region 2" evidence="5">
    <location>
        <begin position="30"/>
        <end position="97"/>
    </location>
</feature>
<evidence type="ECO:0000259" key="6">
    <source>
        <dbReference type="Pfam" id="PF08281"/>
    </source>
</evidence>